<evidence type="ECO:0000313" key="2">
    <source>
        <dbReference type="EMBL" id="EPY25917.1"/>
    </source>
</evidence>
<feature type="region of interest" description="Disordered" evidence="1">
    <location>
        <begin position="247"/>
        <end position="313"/>
    </location>
</feature>
<dbReference type="EMBL" id="ATMH01006412">
    <property type="protein sequence ID" value="EPY25917.1"/>
    <property type="molecule type" value="Genomic_DNA"/>
</dbReference>
<proteinExistence type="predicted"/>
<name>S9U529_9TRYP</name>
<keyword evidence="3" id="KW-1185">Reference proteome</keyword>
<dbReference type="PANTHER" id="PTHR41747">
    <property type="entry name" value="CHROMOSOME UNDETERMINED SCAFFOLD_128, WHOLE GENOME SHOTGUN SEQUENCE"/>
    <property type="match status" value="1"/>
</dbReference>
<dbReference type="OrthoDB" id="250654at2759"/>
<protein>
    <submittedName>
        <fullName evidence="2">Uncharacterized protein</fullName>
    </submittedName>
</protein>
<sequence length="436" mass="47596">MEAYANGVSGQNHPSAMYNAPKQSANISLENYKGILLCDPPGSFATGSDNGFRATDGIRGFVPAGRTGNPVGAGPSVEDKAMRAEHEKLRAANTKAQRDTSHKVLSRHRRWLRSFCQQMKEMKQADIDREVEAARRAARLRQAELQKRDVHAETCPAPQPYNAQVELEPFQASTKKAKKGKPKPQWAMTEDEAFDAEFDVNNDLLEFARNLDYDKFINDYEVTEALSIMRDRVKELARQNNWTEEDIVRAGHGDMDDDDADDTASTANGPASADGQQAGGEAPRARRPQEARAAVPGGSAEHDKEWDSSVGRSKALQRSIHKDALELAERLLASSTSMQKIHTKYSLARVLQQCALNGDVDGRALHTTAGGTAAGKAALDALASAGPVAEPKVVLVNADANTVSGLTENEGRVLREMQMSKERTQGLPYLYRCPAI</sequence>
<evidence type="ECO:0000256" key="1">
    <source>
        <dbReference type="SAM" id="MobiDB-lite"/>
    </source>
</evidence>
<gene>
    <name evidence="2" type="ORF">STCU_06412</name>
</gene>
<dbReference type="AlphaFoldDB" id="S9U529"/>
<organism evidence="2 3">
    <name type="scientific">Strigomonas culicis</name>
    <dbReference type="NCBI Taxonomy" id="28005"/>
    <lineage>
        <taxon>Eukaryota</taxon>
        <taxon>Discoba</taxon>
        <taxon>Euglenozoa</taxon>
        <taxon>Kinetoplastea</taxon>
        <taxon>Metakinetoplastina</taxon>
        <taxon>Trypanosomatida</taxon>
        <taxon>Trypanosomatidae</taxon>
        <taxon>Strigomonadinae</taxon>
        <taxon>Strigomonas</taxon>
    </lineage>
</organism>
<evidence type="ECO:0000313" key="3">
    <source>
        <dbReference type="Proteomes" id="UP000015354"/>
    </source>
</evidence>
<comment type="caution">
    <text evidence="2">The sequence shown here is derived from an EMBL/GenBank/DDBJ whole genome shotgun (WGS) entry which is preliminary data.</text>
</comment>
<reference evidence="2 3" key="1">
    <citation type="journal article" date="2013" name="PLoS ONE">
        <title>Predicting the Proteins of Angomonas deanei, Strigomonas culicis and Their Respective Endosymbionts Reveals New Aspects of the Trypanosomatidae Family.</title>
        <authorList>
            <person name="Motta M.C."/>
            <person name="Martins A.C."/>
            <person name="de Souza S.S."/>
            <person name="Catta-Preta C.M."/>
            <person name="Silva R."/>
            <person name="Klein C.C."/>
            <person name="de Almeida L.G."/>
            <person name="de Lima Cunha O."/>
            <person name="Ciapina L.P."/>
            <person name="Brocchi M."/>
            <person name="Colabardini A.C."/>
            <person name="de Araujo Lima B."/>
            <person name="Machado C.R."/>
            <person name="de Almeida Soares C.M."/>
            <person name="Probst C.M."/>
            <person name="de Menezes C.B."/>
            <person name="Thompson C.E."/>
            <person name="Bartholomeu D.C."/>
            <person name="Gradia D.F."/>
            <person name="Pavoni D.P."/>
            <person name="Grisard E.C."/>
            <person name="Fantinatti-Garboggini F."/>
            <person name="Marchini F.K."/>
            <person name="Rodrigues-Luiz G.F."/>
            <person name="Wagner G."/>
            <person name="Goldman G.H."/>
            <person name="Fietto J.L."/>
            <person name="Elias M.C."/>
            <person name="Goldman M.H."/>
            <person name="Sagot M.F."/>
            <person name="Pereira M."/>
            <person name="Stoco P.H."/>
            <person name="de Mendonca-Neto R.P."/>
            <person name="Teixeira S.M."/>
            <person name="Maciel T.E."/>
            <person name="de Oliveira Mendes T.A."/>
            <person name="Urmenyi T.P."/>
            <person name="de Souza W."/>
            <person name="Schenkman S."/>
            <person name="de Vasconcelos A.T."/>
        </authorList>
    </citation>
    <scope>NUCLEOTIDE SEQUENCE [LARGE SCALE GENOMIC DNA]</scope>
</reference>
<dbReference type="PANTHER" id="PTHR41747:SF1">
    <property type="entry name" value="CHROMOSOME UNDETERMINED SCAFFOLD_128, WHOLE GENOME SHOTGUN SEQUENCE"/>
    <property type="match status" value="1"/>
</dbReference>
<accession>S9U529</accession>
<dbReference type="Proteomes" id="UP000015354">
    <property type="component" value="Unassembled WGS sequence"/>
</dbReference>